<organism evidence="1 2">
    <name type="scientific">Rotaria socialis</name>
    <dbReference type="NCBI Taxonomy" id="392032"/>
    <lineage>
        <taxon>Eukaryota</taxon>
        <taxon>Metazoa</taxon>
        <taxon>Spiralia</taxon>
        <taxon>Gnathifera</taxon>
        <taxon>Rotifera</taxon>
        <taxon>Eurotatoria</taxon>
        <taxon>Bdelloidea</taxon>
        <taxon>Philodinida</taxon>
        <taxon>Philodinidae</taxon>
        <taxon>Rotaria</taxon>
    </lineage>
</organism>
<proteinExistence type="predicted"/>
<evidence type="ECO:0000313" key="2">
    <source>
        <dbReference type="Proteomes" id="UP000663865"/>
    </source>
</evidence>
<comment type="caution">
    <text evidence="1">The sequence shown here is derived from an EMBL/GenBank/DDBJ whole genome shotgun (WGS) entry which is preliminary data.</text>
</comment>
<dbReference type="AlphaFoldDB" id="A0A817YW06"/>
<dbReference type="EMBL" id="CAJNYV010000802">
    <property type="protein sequence ID" value="CAF3384469.1"/>
    <property type="molecule type" value="Genomic_DNA"/>
</dbReference>
<name>A0A817YW06_9BILA</name>
<protein>
    <submittedName>
        <fullName evidence="1">Uncharacterized protein</fullName>
    </submittedName>
</protein>
<sequence length="57" mass="6231">MRNIIGKDEESSLEPIISKNVDSKSSLNILVDSIKCAHGIPVEDGNWLNLAKPDTPK</sequence>
<gene>
    <name evidence="1" type="ORF">KIK155_LOCUS6606</name>
</gene>
<dbReference type="Proteomes" id="UP000663865">
    <property type="component" value="Unassembled WGS sequence"/>
</dbReference>
<evidence type="ECO:0000313" key="1">
    <source>
        <dbReference type="EMBL" id="CAF3384469.1"/>
    </source>
</evidence>
<reference evidence="1" key="1">
    <citation type="submission" date="2021-02" db="EMBL/GenBank/DDBJ databases">
        <authorList>
            <person name="Nowell W R."/>
        </authorList>
    </citation>
    <scope>NUCLEOTIDE SEQUENCE</scope>
</reference>
<accession>A0A817YW06</accession>
<feature type="non-terminal residue" evidence="1">
    <location>
        <position position="57"/>
    </location>
</feature>